<dbReference type="GO" id="GO:0043190">
    <property type="term" value="C:ATP-binding cassette (ABC) transporter complex"/>
    <property type="evidence" value="ECO:0007669"/>
    <property type="project" value="InterPro"/>
</dbReference>
<feature type="signal peptide" evidence="4">
    <location>
        <begin position="1"/>
        <end position="22"/>
    </location>
</feature>
<dbReference type="GO" id="GO:0015833">
    <property type="term" value="P:peptide transport"/>
    <property type="evidence" value="ECO:0007669"/>
    <property type="project" value="TreeGrafter"/>
</dbReference>
<sequence>MKLKTLLSLACCLLLGGTPELAISQGVDKLPSDLKWQTNEVTPLIASPNAKKGGTLVDSMLTFPLTLRQVGPDSNGGFRAMMDNNDMGMVTIHPNTDKFLPELATHWAFDKNGKTAYYKLNSAARWSDKKPVTADDFVYTLEFYRSEHIVHPWYNQYYTDQIEAIQKFKAKDGKDVVAITLPKPKPDMLYYTNITPVPKHFYKLDKNFVQNYNWKVKPNSGPYYIDKVKKGKSITFRRKKDWWAQDLPWFKNRFNIDKITLKVIRDQNVNFEYLKKGKIDYMSIPFPDYWHDKSKTKEFDYGYIHKLMAYNDRPRSDYVLTLNEAFDFFKDQKVREAFHYSMNVDKVIQQVLRGDYNRLQGISRGYGEYTNLKVKARPFDLKKADELLDAAGWKTRNAQGIRTKDGKTLSTTITYSQANIAPRLVVLREEAKKSGIELKLKLLDGAAMWKSFLEKKHEIAFVSWGPRYRPQYYGQYHSSNAGIPQTNNFSNTADPELDKLIEGYRASIDEKERVDLAHKIQQRVHDLAIQIPLFEVPYYRLAYWAWIQFPKVPGTKTTYYFDYFGTSSGGLMWIDKELKKKVETAKRKGQKLPPVTRIDETFKIKL</sequence>
<protein>
    <submittedName>
        <fullName evidence="6">Microcin C transport system substrate-binding protein</fullName>
    </submittedName>
</protein>
<dbReference type="SUPFAM" id="SSF53850">
    <property type="entry name" value="Periplasmic binding protein-like II"/>
    <property type="match status" value="1"/>
</dbReference>
<evidence type="ECO:0000256" key="1">
    <source>
        <dbReference type="ARBA" id="ARBA00005695"/>
    </source>
</evidence>
<dbReference type="PIRSF" id="PIRSF002741">
    <property type="entry name" value="MppA"/>
    <property type="match status" value="1"/>
</dbReference>
<evidence type="ECO:0000256" key="2">
    <source>
        <dbReference type="ARBA" id="ARBA00022448"/>
    </source>
</evidence>
<comment type="similarity">
    <text evidence="1">Belongs to the bacterial solute-binding protein 5 family.</text>
</comment>
<name>A0A1Y6BV51_9BACT</name>
<dbReference type="GO" id="GO:0030288">
    <property type="term" value="C:outer membrane-bounded periplasmic space"/>
    <property type="evidence" value="ECO:0007669"/>
    <property type="project" value="UniProtKB-ARBA"/>
</dbReference>
<dbReference type="AlphaFoldDB" id="A0A1Y6BV51"/>
<dbReference type="OrthoDB" id="5287567at2"/>
<dbReference type="GO" id="GO:1904680">
    <property type="term" value="F:peptide transmembrane transporter activity"/>
    <property type="evidence" value="ECO:0007669"/>
    <property type="project" value="TreeGrafter"/>
</dbReference>
<keyword evidence="7" id="KW-1185">Reference proteome</keyword>
<dbReference type="InterPro" id="IPR030678">
    <property type="entry name" value="Peptide/Ni-bd"/>
</dbReference>
<dbReference type="PANTHER" id="PTHR30290">
    <property type="entry name" value="PERIPLASMIC BINDING COMPONENT OF ABC TRANSPORTER"/>
    <property type="match status" value="1"/>
</dbReference>
<dbReference type="PANTHER" id="PTHR30290:SF9">
    <property type="entry name" value="OLIGOPEPTIDE-BINDING PROTEIN APPA"/>
    <property type="match status" value="1"/>
</dbReference>
<dbReference type="EMBL" id="FWZT01000009">
    <property type="protein sequence ID" value="SMF30397.1"/>
    <property type="molecule type" value="Genomic_DNA"/>
</dbReference>
<feature type="domain" description="Solute-binding protein family 5" evidence="5">
    <location>
        <begin position="99"/>
        <end position="477"/>
    </location>
</feature>
<dbReference type="Gene3D" id="3.40.190.10">
    <property type="entry name" value="Periplasmic binding protein-like II"/>
    <property type="match status" value="1"/>
</dbReference>
<dbReference type="CDD" id="cd08497">
    <property type="entry name" value="MbnE-like"/>
    <property type="match status" value="1"/>
</dbReference>
<dbReference type="STRING" id="1513793.SAMN06296036_109167"/>
<dbReference type="InterPro" id="IPR000914">
    <property type="entry name" value="SBP_5_dom"/>
</dbReference>
<evidence type="ECO:0000256" key="4">
    <source>
        <dbReference type="SAM" id="SignalP"/>
    </source>
</evidence>
<accession>A0A1Y6BV51</accession>
<dbReference type="Pfam" id="PF00496">
    <property type="entry name" value="SBP_bac_5"/>
    <property type="match status" value="1"/>
</dbReference>
<dbReference type="InterPro" id="IPR039424">
    <property type="entry name" value="SBP_5"/>
</dbReference>
<dbReference type="Gene3D" id="3.90.76.10">
    <property type="entry name" value="Dipeptide-binding Protein, Domain 1"/>
    <property type="match status" value="1"/>
</dbReference>
<dbReference type="Gene3D" id="3.10.105.10">
    <property type="entry name" value="Dipeptide-binding Protein, Domain 3"/>
    <property type="match status" value="1"/>
</dbReference>
<evidence type="ECO:0000259" key="5">
    <source>
        <dbReference type="Pfam" id="PF00496"/>
    </source>
</evidence>
<feature type="chain" id="PRO_5012147662" evidence="4">
    <location>
        <begin position="23"/>
        <end position="606"/>
    </location>
</feature>
<evidence type="ECO:0000313" key="6">
    <source>
        <dbReference type="EMBL" id="SMF30397.1"/>
    </source>
</evidence>
<gene>
    <name evidence="6" type="ORF">SAMN06296036_109167</name>
</gene>
<reference evidence="7" key="1">
    <citation type="submission" date="2017-04" db="EMBL/GenBank/DDBJ databases">
        <authorList>
            <person name="Varghese N."/>
            <person name="Submissions S."/>
        </authorList>
    </citation>
    <scope>NUCLEOTIDE SEQUENCE [LARGE SCALE GENOMIC DNA]</scope>
    <source>
        <strain evidence="7">RKEM611</strain>
    </source>
</reference>
<evidence type="ECO:0000313" key="7">
    <source>
        <dbReference type="Proteomes" id="UP000192907"/>
    </source>
</evidence>
<evidence type="ECO:0000256" key="3">
    <source>
        <dbReference type="ARBA" id="ARBA00022729"/>
    </source>
</evidence>
<keyword evidence="2" id="KW-0813">Transport</keyword>
<keyword evidence="3 4" id="KW-0732">Signal</keyword>
<organism evidence="6 7">
    <name type="scientific">Pseudobacteriovorax antillogorgiicola</name>
    <dbReference type="NCBI Taxonomy" id="1513793"/>
    <lineage>
        <taxon>Bacteria</taxon>
        <taxon>Pseudomonadati</taxon>
        <taxon>Bdellovibrionota</taxon>
        <taxon>Oligoflexia</taxon>
        <taxon>Oligoflexales</taxon>
        <taxon>Pseudobacteriovoracaceae</taxon>
        <taxon>Pseudobacteriovorax</taxon>
    </lineage>
</organism>
<proteinExistence type="inferred from homology"/>
<dbReference type="Proteomes" id="UP000192907">
    <property type="component" value="Unassembled WGS sequence"/>
</dbReference>